<feature type="region of interest" description="Disordered" evidence="12">
    <location>
        <begin position="35"/>
        <end position="56"/>
    </location>
</feature>
<dbReference type="GO" id="GO:0046872">
    <property type="term" value="F:metal ion binding"/>
    <property type="evidence" value="ECO:0007669"/>
    <property type="project" value="UniProtKB-KW"/>
</dbReference>
<evidence type="ECO:0000256" key="7">
    <source>
        <dbReference type="ARBA" id="ARBA00023008"/>
    </source>
</evidence>
<feature type="compositionally biased region" description="Low complexity" evidence="12">
    <location>
        <begin position="41"/>
        <end position="56"/>
    </location>
</feature>
<dbReference type="GO" id="GO:0004497">
    <property type="term" value="F:monooxygenase activity"/>
    <property type="evidence" value="ECO:0007669"/>
    <property type="project" value="UniProtKB-KW"/>
</dbReference>
<evidence type="ECO:0000256" key="11">
    <source>
        <dbReference type="ARBA" id="ARBA00046340"/>
    </source>
</evidence>
<dbReference type="EMBL" id="RSCD01000009">
    <property type="protein sequence ID" value="RSH91054.1"/>
    <property type="molecule type" value="Genomic_DNA"/>
</dbReference>
<keyword evidence="9" id="KW-1015">Disulfide bond</keyword>
<dbReference type="InterPro" id="IPR054497">
    <property type="entry name" value="LPMO_AA14"/>
</dbReference>
<keyword evidence="4" id="KW-0479">Metal-binding</keyword>
<feature type="compositionally biased region" description="Low complexity" evidence="12">
    <location>
        <begin position="296"/>
        <end position="308"/>
    </location>
</feature>
<dbReference type="AlphaFoldDB" id="A0A427YIX8"/>
<feature type="signal peptide" evidence="13">
    <location>
        <begin position="1"/>
        <end position="19"/>
    </location>
</feature>
<evidence type="ECO:0000256" key="6">
    <source>
        <dbReference type="ARBA" id="ARBA00023002"/>
    </source>
</evidence>
<comment type="similarity">
    <text evidence="11">Belongs to the polysaccharide monooxygenase AA14 family.</text>
</comment>
<feature type="compositionally biased region" description="Low complexity" evidence="12">
    <location>
        <begin position="344"/>
        <end position="367"/>
    </location>
</feature>
<evidence type="ECO:0000256" key="13">
    <source>
        <dbReference type="SAM" id="SignalP"/>
    </source>
</evidence>
<evidence type="ECO:0000256" key="4">
    <source>
        <dbReference type="ARBA" id="ARBA00022723"/>
    </source>
</evidence>
<evidence type="ECO:0000256" key="1">
    <source>
        <dbReference type="ARBA" id="ARBA00001973"/>
    </source>
</evidence>
<dbReference type="Proteomes" id="UP000279259">
    <property type="component" value="Unassembled WGS sequence"/>
</dbReference>
<feature type="chain" id="PRO_5019386302" evidence="13">
    <location>
        <begin position="20"/>
        <end position="391"/>
    </location>
</feature>
<dbReference type="GO" id="GO:0005576">
    <property type="term" value="C:extracellular region"/>
    <property type="evidence" value="ECO:0007669"/>
    <property type="project" value="UniProtKB-SubCell"/>
</dbReference>
<keyword evidence="15" id="KW-1185">Reference proteome</keyword>
<feature type="compositionally biased region" description="Basic residues" evidence="12">
    <location>
        <begin position="368"/>
        <end position="377"/>
    </location>
</feature>
<evidence type="ECO:0000256" key="12">
    <source>
        <dbReference type="SAM" id="MobiDB-lite"/>
    </source>
</evidence>
<dbReference type="OrthoDB" id="2019572at2759"/>
<keyword evidence="3" id="KW-0964">Secreted</keyword>
<dbReference type="Pfam" id="PF22810">
    <property type="entry name" value="LPMO_AA14"/>
    <property type="match status" value="1"/>
</dbReference>
<evidence type="ECO:0000256" key="3">
    <source>
        <dbReference type="ARBA" id="ARBA00022525"/>
    </source>
</evidence>
<proteinExistence type="inferred from homology"/>
<organism evidence="14 15">
    <name type="scientific">Saitozyma podzolica</name>
    <dbReference type="NCBI Taxonomy" id="1890683"/>
    <lineage>
        <taxon>Eukaryota</taxon>
        <taxon>Fungi</taxon>
        <taxon>Dikarya</taxon>
        <taxon>Basidiomycota</taxon>
        <taxon>Agaricomycotina</taxon>
        <taxon>Tremellomycetes</taxon>
        <taxon>Tremellales</taxon>
        <taxon>Trimorphomycetaceae</taxon>
        <taxon>Saitozyma</taxon>
    </lineage>
</organism>
<protein>
    <submittedName>
        <fullName evidence="14">Uncharacterized protein</fullName>
    </submittedName>
</protein>
<keyword evidence="6" id="KW-0560">Oxidoreductase</keyword>
<evidence type="ECO:0000256" key="8">
    <source>
        <dbReference type="ARBA" id="ARBA00023033"/>
    </source>
</evidence>
<evidence type="ECO:0000313" key="14">
    <source>
        <dbReference type="EMBL" id="RSH91054.1"/>
    </source>
</evidence>
<comment type="caution">
    <text evidence="14">The sequence shown here is derived from an EMBL/GenBank/DDBJ whole genome shotgun (WGS) entry which is preliminary data.</text>
</comment>
<evidence type="ECO:0000256" key="5">
    <source>
        <dbReference type="ARBA" id="ARBA00022729"/>
    </source>
</evidence>
<sequence length="391" mass="41098">MTKIASLLSALALAATARAHVALWHPSMFGYNWPNQSTADPNGQQNNNNEPVNPLRENSNLTVSEWFGHGLLDFPPLEGDYLDLVSGGSIMGQLACNRQNTIYGLHEPGDQLMEYACDTTGPLHVMNTFGEAPNISYFGGTSIAIAYTSDITTIQPNDLTVISVNYSSVWWRETAYEIPAGLPSCPSGGCLCTWNWIHEADHLEGYGSEIYNVMYRCNVSGATNDASVVGTGKVPTFCEDAPSNCTSGPKTPMYIYQAEGNNIEDVGQLPPTYNARYGFADGPQNDIFTSGGASGGTNSTTPTSKSSNATASAVVSSSAALIVASSTVSSIAINAAAAAVSASSAPTTVLGSGKSTSSKSGSKSGKGCSRHRKMKRPRSAEHSKRGRASGH</sequence>
<comment type="subcellular location">
    <subcellularLocation>
        <location evidence="2">Secreted</location>
    </subcellularLocation>
</comment>
<keyword evidence="8" id="KW-0503">Monooxygenase</keyword>
<keyword evidence="7" id="KW-0186">Copper</keyword>
<comment type="cofactor">
    <cofactor evidence="1">
        <name>Cu(2+)</name>
        <dbReference type="ChEBI" id="CHEBI:29036"/>
    </cofactor>
</comment>
<accession>A0A427YIX8</accession>
<feature type="region of interest" description="Disordered" evidence="12">
    <location>
        <begin position="344"/>
        <end position="391"/>
    </location>
</feature>
<name>A0A427YIX8_9TREE</name>
<gene>
    <name evidence="14" type="ORF">EHS25_010230</name>
</gene>
<evidence type="ECO:0000256" key="9">
    <source>
        <dbReference type="ARBA" id="ARBA00023157"/>
    </source>
</evidence>
<keyword evidence="10" id="KW-0325">Glycoprotein</keyword>
<evidence type="ECO:0000256" key="10">
    <source>
        <dbReference type="ARBA" id="ARBA00023180"/>
    </source>
</evidence>
<keyword evidence="5 13" id="KW-0732">Signal</keyword>
<evidence type="ECO:0000256" key="2">
    <source>
        <dbReference type="ARBA" id="ARBA00004613"/>
    </source>
</evidence>
<reference evidence="14 15" key="1">
    <citation type="submission" date="2018-11" db="EMBL/GenBank/DDBJ databases">
        <title>Genome sequence of Saitozyma podzolica DSM 27192.</title>
        <authorList>
            <person name="Aliyu H."/>
            <person name="Gorte O."/>
            <person name="Ochsenreither K."/>
        </authorList>
    </citation>
    <scope>NUCLEOTIDE SEQUENCE [LARGE SCALE GENOMIC DNA]</scope>
    <source>
        <strain evidence="14 15">DSM 27192</strain>
    </source>
</reference>
<feature type="region of interest" description="Disordered" evidence="12">
    <location>
        <begin position="288"/>
        <end position="308"/>
    </location>
</feature>
<evidence type="ECO:0000313" key="15">
    <source>
        <dbReference type="Proteomes" id="UP000279259"/>
    </source>
</evidence>